<dbReference type="PANTHER" id="PTHR43682">
    <property type="entry name" value="LACTATE UTILIZATION PROTEIN C"/>
    <property type="match status" value="1"/>
</dbReference>
<dbReference type="Pfam" id="PF02589">
    <property type="entry name" value="LUD_dom"/>
    <property type="match status" value="1"/>
</dbReference>
<dbReference type="SUPFAM" id="SSF100950">
    <property type="entry name" value="NagB/RpiA/CoA transferase-like"/>
    <property type="match status" value="1"/>
</dbReference>
<dbReference type="RefSeq" id="WP_011386480.1">
    <property type="nucleotide sequence ID" value="NC_007626.1"/>
</dbReference>
<dbReference type="HOGENOM" id="CLU_090664_1_2_5"/>
<dbReference type="InterPro" id="IPR024185">
    <property type="entry name" value="FTHF_cligase-like_sf"/>
</dbReference>
<dbReference type="OrthoDB" id="9794157at2"/>
<dbReference type="InterPro" id="IPR037171">
    <property type="entry name" value="NagB/RpiA_transferase-like"/>
</dbReference>
<dbReference type="STRING" id="342108.amb4131"/>
<reference evidence="2 3" key="1">
    <citation type="journal article" date="2005" name="DNA Res.">
        <title>Complete genome sequence of the facultative anaerobic magnetotactic bacterium Magnetospirillum sp. strain AMB-1.</title>
        <authorList>
            <person name="Matsunaga T."/>
            <person name="Okamura Y."/>
            <person name="Fukuda Y."/>
            <person name="Wahyudi A.T."/>
            <person name="Murase Y."/>
            <person name="Takeyama H."/>
        </authorList>
    </citation>
    <scope>NUCLEOTIDE SEQUENCE [LARGE SCALE GENOMIC DNA]</scope>
    <source>
        <strain evidence="3">ATCC 700264 / AMB-1</strain>
    </source>
</reference>
<evidence type="ECO:0000313" key="3">
    <source>
        <dbReference type="Proteomes" id="UP000007058"/>
    </source>
</evidence>
<protein>
    <submittedName>
        <fullName evidence="2">Uncharacterized conserved protein</fullName>
    </submittedName>
</protein>
<dbReference type="Gene3D" id="3.40.50.10420">
    <property type="entry name" value="NagB/RpiA/CoA transferase-like"/>
    <property type="match status" value="1"/>
</dbReference>
<dbReference type="AlphaFoldDB" id="Q2VZP0"/>
<evidence type="ECO:0000259" key="1">
    <source>
        <dbReference type="Pfam" id="PF02589"/>
    </source>
</evidence>
<proteinExistence type="predicted"/>
<dbReference type="PANTHER" id="PTHR43682:SF1">
    <property type="entry name" value="LACTATE UTILIZATION PROTEIN C"/>
    <property type="match status" value="1"/>
</dbReference>
<gene>
    <name evidence="2" type="ordered locus">amb4131</name>
</gene>
<name>Q2VZP0_PARM1</name>
<dbReference type="InterPro" id="IPR003741">
    <property type="entry name" value="LUD_dom"/>
</dbReference>
<keyword evidence="3" id="KW-1185">Reference proteome</keyword>
<dbReference type="EMBL" id="AP007255">
    <property type="protein sequence ID" value="BAE52935.1"/>
    <property type="molecule type" value="Genomic_DNA"/>
</dbReference>
<sequence>MNSPRERILARLKAAPQTAAPLRPDWAPPAYDASARKAKFKAMLEASHADVHEVTAADWPQRLKTILANKGVGNMVYAPATPAGRQLADSWAGSGPELLAYDRPVEDFKEVLVAKADAALTTARGGIAQTGSLVLWPTSDEPRLMSLLPPIHVALVEESSLTDSLAETIRVQGWASGMPTNAVLVSGPSKTADIEQTLAYGVHGPKELIVLLIGKD</sequence>
<feature type="domain" description="LUD" evidence="1">
    <location>
        <begin position="38"/>
        <end position="213"/>
    </location>
</feature>
<evidence type="ECO:0000313" key="2">
    <source>
        <dbReference type="EMBL" id="BAE52935.1"/>
    </source>
</evidence>
<dbReference type="KEGG" id="mag:amb4131"/>
<organism evidence="2 3">
    <name type="scientific">Paramagnetospirillum magneticum (strain ATCC 700264 / AMB-1)</name>
    <name type="common">Magnetospirillum magneticum</name>
    <dbReference type="NCBI Taxonomy" id="342108"/>
    <lineage>
        <taxon>Bacteria</taxon>
        <taxon>Pseudomonadati</taxon>
        <taxon>Pseudomonadota</taxon>
        <taxon>Alphaproteobacteria</taxon>
        <taxon>Rhodospirillales</taxon>
        <taxon>Magnetospirillaceae</taxon>
        <taxon>Paramagnetospirillum</taxon>
    </lineage>
</organism>
<accession>Q2VZP0</accession>
<dbReference type="Proteomes" id="UP000007058">
    <property type="component" value="Chromosome"/>
</dbReference>